<keyword evidence="8 9" id="KW-0249">Electron transport</keyword>
<dbReference type="Pfam" id="PF00258">
    <property type="entry name" value="Flavodoxin_1"/>
    <property type="match status" value="1"/>
</dbReference>
<evidence type="ECO:0000313" key="11">
    <source>
        <dbReference type="EMBL" id="GET43988.1"/>
    </source>
</evidence>
<accession>A0AAV3XMR4</accession>
<evidence type="ECO:0000256" key="9">
    <source>
        <dbReference type="PIRNR" id="PIRNR038996"/>
    </source>
</evidence>
<keyword evidence="6 9" id="KW-0285">Flavoprotein</keyword>
<dbReference type="AlphaFoldDB" id="A0AAV3XMR4"/>
<protein>
    <recommendedName>
        <fullName evidence="4 9">Flavodoxin</fullName>
    </recommendedName>
</protein>
<dbReference type="InterPro" id="IPR010086">
    <property type="entry name" value="Flavodoxin_lc"/>
</dbReference>
<evidence type="ECO:0000256" key="1">
    <source>
        <dbReference type="ARBA" id="ARBA00001917"/>
    </source>
</evidence>
<proteinExistence type="inferred from homology"/>
<feature type="domain" description="Flavodoxin-like" evidence="10">
    <location>
        <begin position="5"/>
        <end position="165"/>
    </location>
</feature>
<evidence type="ECO:0000313" key="12">
    <source>
        <dbReference type="Proteomes" id="UP001050975"/>
    </source>
</evidence>
<keyword evidence="5 9" id="KW-0813">Transport</keyword>
<dbReference type="PROSITE" id="PS50902">
    <property type="entry name" value="FLAVODOXIN_LIKE"/>
    <property type="match status" value="1"/>
</dbReference>
<comment type="cofactor">
    <cofactor evidence="1 9">
        <name>FMN</name>
        <dbReference type="ChEBI" id="CHEBI:58210"/>
    </cofactor>
</comment>
<evidence type="ECO:0000256" key="6">
    <source>
        <dbReference type="ARBA" id="ARBA00022630"/>
    </source>
</evidence>
<comment type="caution">
    <text evidence="11">The sequence shown here is derived from an EMBL/GenBank/DDBJ whole genome shotgun (WGS) entry which is preliminary data.</text>
</comment>
<dbReference type="PANTHER" id="PTHR42809">
    <property type="entry name" value="FLAVODOXIN 2"/>
    <property type="match status" value="1"/>
</dbReference>
<gene>
    <name evidence="11" type="ORF">MiSe_88140</name>
</gene>
<comment type="similarity">
    <text evidence="3 9">Belongs to the flavodoxin family.</text>
</comment>
<dbReference type="Gene3D" id="3.40.50.360">
    <property type="match status" value="1"/>
</dbReference>
<evidence type="ECO:0000256" key="2">
    <source>
        <dbReference type="ARBA" id="ARBA00003297"/>
    </source>
</evidence>
<dbReference type="GO" id="GO:0010181">
    <property type="term" value="F:FMN binding"/>
    <property type="evidence" value="ECO:0007669"/>
    <property type="project" value="UniProtKB-UniRule"/>
</dbReference>
<dbReference type="PIRSF" id="PIRSF038996">
    <property type="entry name" value="FldA"/>
    <property type="match status" value="1"/>
</dbReference>
<evidence type="ECO:0000256" key="3">
    <source>
        <dbReference type="ARBA" id="ARBA00005267"/>
    </source>
</evidence>
<dbReference type="GO" id="GO:0009055">
    <property type="term" value="F:electron transfer activity"/>
    <property type="evidence" value="ECO:0007669"/>
    <property type="project" value="UniProtKB-UniRule"/>
</dbReference>
<dbReference type="SUPFAM" id="SSF52218">
    <property type="entry name" value="Flavoproteins"/>
    <property type="match status" value="1"/>
</dbReference>
<dbReference type="NCBIfam" id="NF006739">
    <property type="entry name" value="PRK09267.1-5"/>
    <property type="match status" value="1"/>
</dbReference>
<dbReference type="InterPro" id="IPR029039">
    <property type="entry name" value="Flavoprotein-like_sf"/>
</dbReference>
<dbReference type="Proteomes" id="UP001050975">
    <property type="component" value="Unassembled WGS sequence"/>
</dbReference>
<dbReference type="InterPro" id="IPR008254">
    <property type="entry name" value="Flavodoxin/NO_synth"/>
</dbReference>
<keyword evidence="7 9" id="KW-0288">FMN</keyword>
<evidence type="ECO:0000256" key="4">
    <source>
        <dbReference type="ARBA" id="ARBA00017869"/>
    </source>
</evidence>
<dbReference type="InterPro" id="IPR001226">
    <property type="entry name" value="Flavodoxin_CS"/>
</dbReference>
<evidence type="ECO:0000256" key="5">
    <source>
        <dbReference type="ARBA" id="ARBA00022448"/>
    </source>
</evidence>
<dbReference type="NCBIfam" id="TIGR01752">
    <property type="entry name" value="flav_long"/>
    <property type="match status" value="1"/>
</dbReference>
<dbReference type="PROSITE" id="PS00201">
    <property type="entry name" value="FLAVODOXIN"/>
    <property type="match status" value="1"/>
</dbReference>
<dbReference type="PANTHER" id="PTHR42809:SF1">
    <property type="entry name" value="FLAVODOXIN 1"/>
    <property type="match status" value="1"/>
</dbReference>
<dbReference type="InterPro" id="IPR050619">
    <property type="entry name" value="Flavodoxin"/>
</dbReference>
<comment type="function">
    <text evidence="2 9">Low-potential electron donor to a number of redox enzymes.</text>
</comment>
<reference evidence="11" key="1">
    <citation type="submission" date="2019-10" db="EMBL/GenBank/DDBJ databases">
        <title>Draft genome sequece of Microseira wollei NIES-4236.</title>
        <authorList>
            <person name="Yamaguchi H."/>
            <person name="Suzuki S."/>
            <person name="Kawachi M."/>
        </authorList>
    </citation>
    <scope>NUCLEOTIDE SEQUENCE</scope>
    <source>
        <strain evidence="11">NIES-4236</strain>
    </source>
</reference>
<evidence type="ECO:0000256" key="7">
    <source>
        <dbReference type="ARBA" id="ARBA00022643"/>
    </source>
</evidence>
<keyword evidence="12" id="KW-1185">Reference proteome</keyword>
<dbReference type="EMBL" id="BLAY01000277">
    <property type="protein sequence ID" value="GET43988.1"/>
    <property type="molecule type" value="Genomic_DNA"/>
</dbReference>
<dbReference type="NCBIfam" id="NF006736">
    <property type="entry name" value="PRK09267.1-2"/>
    <property type="match status" value="1"/>
</dbReference>
<evidence type="ECO:0000259" key="10">
    <source>
        <dbReference type="PROSITE" id="PS50902"/>
    </source>
</evidence>
<name>A0AAV3XMR4_9CYAN</name>
<organism evidence="11 12">
    <name type="scientific">Microseira wollei NIES-4236</name>
    <dbReference type="NCBI Taxonomy" id="2530354"/>
    <lineage>
        <taxon>Bacteria</taxon>
        <taxon>Bacillati</taxon>
        <taxon>Cyanobacteriota</taxon>
        <taxon>Cyanophyceae</taxon>
        <taxon>Oscillatoriophycideae</taxon>
        <taxon>Aerosakkonematales</taxon>
        <taxon>Aerosakkonemataceae</taxon>
        <taxon>Microseira</taxon>
    </lineage>
</organism>
<dbReference type="NCBIfam" id="NF006738">
    <property type="entry name" value="PRK09267.1-4"/>
    <property type="match status" value="1"/>
</dbReference>
<sequence length="170" mass="19067">MSTKIGLFYGTQTGKTADVAEMLQKELGEDVVDLHDIALAQKEDLEAYEYLIIGSPTWNIGELQSDWEAFFPELDEIDFSGKKVAYFGVGDQMGYPDNFLDAMGILAEKISERGATRIGDWPTSGYEFNDSKALENGKFIGLGIDEDNQSDMTEARIKTWVDQIKKEFKV</sequence>
<dbReference type="RefSeq" id="WP_226593376.1">
    <property type="nucleotide sequence ID" value="NZ_BLAY01000277.1"/>
</dbReference>
<evidence type="ECO:0000256" key="8">
    <source>
        <dbReference type="ARBA" id="ARBA00022982"/>
    </source>
</evidence>